<proteinExistence type="predicted"/>
<dbReference type="AlphaFoldDB" id="A0A4R6V2B8"/>
<name>A0A4R6V2B8_9ACTN</name>
<accession>A0A4R6V2B8</accession>
<dbReference type="Proteomes" id="UP000295281">
    <property type="component" value="Unassembled WGS sequence"/>
</dbReference>
<evidence type="ECO:0000313" key="2">
    <source>
        <dbReference type="Proteomes" id="UP000295281"/>
    </source>
</evidence>
<reference evidence="1 2" key="1">
    <citation type="submission" date="2019-03" db="EMBL/GenBank/DDBJ databases">
        <title>Genomic Encyclopedia of Type Strains, Phase IV (KMG-IV): sequencing the most valuable type-strain genomes for metagenomic binning, comparative biology and taxonomic classification.</title>
        <authorList>
            <person name="Goeker M."/>
        </authorList>
    </citation>
    <scope>NUCLEOTIDE SEQUENCE [LARGE SCALE GENOMIC DNA]</scope>
    <source>
        <strain evidence="1 2">DSM 46770</strain>
    </source>
</reference>
<protein>
    <submittedName>
        <fullName evidence="1">Uncharacterized protein</fullName>
    </submittedName>
</protein>
<comment type="caution">
    <text evidence="1">The sequence shown here is derived from an EMBL/GenBank/DDBJ whole genome shotgun (WGS) entry which is preliminary data.</text>
</comment>
<keyword evidence="2" id="KW-1185">Reference proteome</keyword>
<dbReference type="EMBL" id="SNYN01000007">
    <property type="protein sequence ID" value="TDQ52224.1"/>
    <property type="molecule type" value="Genomic_DNA"/>
</dbReference>
<evidence type="ECO:0000313" key="1">
    <source>
        <dbReference type="EMBL" id="TDQ52224.1"/>
    </source>
</evidence>
<gene>
    <name evidence="1" type="ORF">EV190_10756</name>
</gene>
<organism evidence="1 2">
    <name type="scientific">Actinorugispora endophytica</name>
    <dbReference type="NCBI Taxonomy" id="1605990"/>
    <lineage>
        <taxon>Bacteria</taxon>
        <taxon>Bacillati</taxon>
        <taxon>Actinomycetota</taxon>
        <taxon>Actinomycetes</taxon>
        <taxon>Streptosporangiales</taxon>
        <taxon>Nocardiopsidaceae</taxon>
        <taxon>Actinorugispora</taxon>
    </lineage>
</organism>
<sequence>MMKTRARCFLRVMSLDNTMIAGTVPVLVS</sequence>